<gene>
    <name evidence="1" type="ORF">EGC82_14410</name>
</gene>
<dbReference type="InterPro" id="IPR029044">
    <property type="entry name" value="Nucleotide-diphossugar_trans"/>
</dbReference>
<keyword evidence="2" id="KW-1185">Reference proteome</keyword>
<dbReference type="EMBL" id="CP034015">
    <property type="protein sequence ID" value="AZG73843.1"/>
    <property type="molecule type" value="Genomic_DNA"/>
</dbReference>
<sequence length="304" mass="34546">MKKVLVTCLSVGTRMKSLEECILKLKSLNVDDFYFELLILENTLVHSEDINNLVEKYQSSSFIINRSLETRAGIPFARNSALKFAIKHDFSFLAFIDDDAYPDSNWLNSLLTTQVKCKANVVTGPQIPIFPSAASNYFRFASIYSERKFTQEQTVSWAATNNVLMELSFFKEKNIFFNENLTQGGEDKELFLRSTKAGAVIYWDSKAIVSEIVVDSRMTVSWAIDRSFRHGTTGYAIESATKYKVNTIGVCLFKGSAYLAKSFLFFPINIISSKRSTLDSICDLFHGLGFFYGIWSKGKFKKYL</sequence>
<evidence type="ECO:0000313" key="1">
    <source>
        <dbReference type="EMBL" id="AZG73843.1"/>
    </source>
</evidence>
<organism evidence="1 2">
    <name type="scientific">Shewanella livingstonensis</name>
    <dbReference type="NCBI Taxonomy" id="150120"/>
    <lineage>
        <taxon>Bacteria</taxon>
        <taxon>Pseudomonadati</taxon>
        <taxon>Pseudomonadota</taxon>
        <taxon>Gammaproteobacteria</taxon>
        <taxon>Alteromonadales</taxon>
        <taxon>Shewanellaceae</taxon>
        <taxon>Shewanella</taxon>
    </lineage>
</organism>
<accession>A0A3G8LVM7</accession>
<dbReference type="GO" id="GO:0016740">
    <property type="term" value="F:transferase activity"/>
    <property type="evidence" value="ECO:0007669"/>
    <property type="project" value="UniProtKB-KW"/>
</dbReference>
<protein>
    <submittedName>
        <fullName evidence="1">Glycosyltransferase family 2 protein</fullName>
    </submittedName>
</protein>
<dbReference type="CDD" id="cd00761">
    <property type="entry name" value="Glyco_tranf_GTA_type"/>
    <property type="match status" value="1"/>
</dbReference>
<keyword evidence="1" id="KW-0808">Transferase</keyword>
<dbReference type="Gene3D" id="3.90.550.10">
    <property type="entry name" value="Spore Coat Polysaccharide Biosynthesis Protein SpsA, Chain A"/>
    <property type="match status" value="1"/>
</dbReference>
<dbReference type="AlphaFoldDB" id="A0A3G8LVM7"/>
<dbReference type="Proteomes" id="UP000278035">
    <property type="component" value="Chromosome"/>
</dbReference>
<dbReference type="SUPFAM" id="SSF53448">
    <property type="entry name" value="Nucleotide-diphospho-sugar transferases"/>
    <property type="match status" value="1"/>
</dbReference>
<dbReference type="OrthoDB" id="6116224at2"/>
<reference evidence="2" key="1">
    <citation type="submission" date="2018-11" db="EMBL/GenBank/DDBJ databases">
        <title>Shewanella sp. M2.</title>
        <authorList>
            <person name="Hwang Y.J."/>
            <person name="Hwang C.Y."/>
        </authorList>
    </citation>
    <scope>NUCLEOTIDE SEQUENCE [LARGE SCALE GENOMIC DNA]</scope>
    <source>
        <strain evidence="2">LMG 19866</strain>
    </source>
</reference>
<dbReference type="KEGG" id="slj:EGC82_14410"/>
<dbReference type="RefSeq" id="WP_124731376.1">
    <property type="nucleotide sequence ID" value="NZ_CP034015.1"/>
</dbReference>
<evidence type="ECO:0000313" key="2">
    <source>
        <dbReference type="Proteomes" id="UP000278035"/>
    </source>
</evidence>
<name>A0A3G8LVM7_9GAMM</name>
<proteinExistence type="predicted"/>